<proteinExistence type="predicted"/>
<dbReference type="PANTHER" id="PTHR43284">
    <property type="entry name" value="ASPARAGINE SYNTHETASE (GLUTAMINE-HYDROLYZING)"/>
    <property type="match status" value="1"/>
</dbReference>
<dbReference type="RefSeq" id="WP_120413991.1">
    <property type="nucleotide sequence ID" value="NZ_RAWX01000001.1"/>
</dbReference>
<evidence type="ECO:0000259" key="4">
    <source>
        <dbReference type="Pfam" id="PF00733"/>
    </source>
</evidence>
<dbReference type="Gene3D" id="3.40.50.620">
    <property type="entry name" value="HUPs"/>
    <property type="match status" value="1"/>
</dbReference>
<protein>
    <recommendedName>
        <fullName evidence="2">asparagine synthase (glutamine-hydrolyzing)</fullName>
        <ecNumber evidence="2">6.3.5.4</ecNumber>
    </recommendedName>
</protein>
<sequence>MPGLFGYIKKKPQHSDLISQIVRKQTALYPVAIEHEYQDDNVAAVRCFSFYEKKTHQDESRLLQIWVEGCAYNLQEIAQHYQQIFHDLNSAIIWSYQQNMLDDLLARLDGVFCAVLFDRQRKKITLVSDRNGMRVLFYYHRNGYFAWGSEIKAFLSLDFFEKKISQQALSCFMDLGYLVGDITYFDGVTLLPPATVLSYDLDSDRLQSQHYWSWANIKQQNVSFNDAVDALSEIVMHAVQRRLDMAESLVFPISGGLDSRMLLAATHQMHPGYKGACYTFGTDQCADIVLAQKVTEMVGWPHVIHELTPDNWFEKRIPTIWLTDGFLDMQHMHGCEFVDQIIQQGRYTLSGYCGDAILGPSFLRAETANKRITPEIAELYYGQHTYLANIESSFYDTPHVEPNLFMNRVRRFTNMGTLASSAWLEHKKPFLDNELLEFVFSINDEYRLGNRLYSAVLLEQFPKFYKSIPWQKTGKTIDNNPGMPMPECKTDHYADYPSWIRQPDIAEKLNKILNPLTALYRQFTDENWHAMYYVPHLEQNLNRSNKLLRAATIELFLQYCFEKSDEAYHVS</sequence>
<dbReference type="EMBL" id="RAWX01000001">
    <property type="protein sequence ID" value="RKJ91197.1"/>
    <property type="molecule type" value="Genomic_DNA"/>
</dbReference>
<evidence type="ECO:0000256" key="1">
    <source>
        <dbReference type="ARBA" id="ARBA00005187"/>
    </source>
</evidence>
<dbReference type="CDD" id="cd01991">
    <property type="entry name" value="Asn_synthase_B_C"/>
    <property type="match status" value="1"/>
</dbReference>
<reference evidence="6 7" key="1">
    <citation type="submission" date="2018-09" db="EMBL/GenBank/DDBJ databases">
        <title>Genome sequencing of Aeromonas veronii MS-17-88.</title>
        <authorList>
            <person name="Tekedar H.C."/>
            <person name="Arick M.A."/>
            <person name="Hsu C.-Y."/>
            <person name="Thrash A."/>
            <person name="Karsi A."/>
            <person name="Lawrence M.L."/>
            <person name="Abdelhamed H."/>
        </authorList>
    </citation>
    <scope>NUCLEOTIDE SEQUENCE [LARGE SCALE GENOMIC DNA]</scope>
    <source>
        <strain evidence="6 7">MS 17-88</strain>
    </source>
</reference>
<dbReference type="Pfam" id="PF13537">
    <property type="entry name" value="GATase_7"/>
    <property type="match status" value="1"/>
</dbReference>
<dbReference type="AlphaFoldDB" id="A0A3A9J870"/>
<dbReference type="GO" id="GO:0005829">
    <property type="term" value="C:cytosol"/>
    <property type="evidence" value="ECO:0007669"/>
    <property type="project" value="TreeGrafter"/>
</dbReference>
<name>A0A3A9J870_AERVE</name>
<dbReference type="SUPFAM" id="SSF56235">
    <property type="entry name" value="N-terminal nucleophile aminohydrolases (Ntn hydrolases)"/>
    <property type="match status" value="1"/>
</dbReference>
<evidence type="ECO:0000256" key="3">
    <source>
        <dbReference type="ARBA" id="ARBA00048741"/>
    </source>
</evidence>
<dbReference type="InterPro" id="IPR014729">
    <property type="entry name" value="Rossmann-like_a/b/a_fold"/>
</dbReference>
<evidence type="ECO:0000256" key="2">
    <source>
        <dbReference type="ARBA" id="ARBA00012737"/>
    </source>
</evidence>
<evidence type="ECO:0000313" key="6">
    <source>
        <dbReference type="EMBL" id="RKJ91197.1"/>
    </source>
</evidence>
<feature type="domain" description="Asparagine synthetase" evidence="4">
    <location>
        <begin position="232"/>
        <end position="452"/>
    </location>
</feature>
<comment type="caution">
    <text evidence="6">The sequence shown here is derived from an EMBL/GenBank/DDBJ whole genome shotgun (WGS) entry which is preliminary data.</text>
</comment>
<dbReference type="SUPFAM" id="SSF52402">
    <property type="entry name" value="Adenine nucleotide alpha hydrolases-like"/>
    <property type="match status" value="1"/>
</dbReference>
<comment type="catalytic activity">
    <reaction evidence="3">
        <text>L-aspartate + L-glutamine + ATP + H2O = L-asparagine + L-glutamate + AMP + diphosphate + H(+)</text>
        <dbReference type="Rhea" id="RHEA:12228"/>
        <dbReference type="ChEBI" id="CHEBI:15377"/>
        <dbReference type="ChEBI" id="CHEBI:15378"/>
        <dbReference type="ChEBI" id="CHEBI:29985"/>
        <dbReference type="ChEBI" id="CHEBI:29991"/>
        <dbReference type="ChEBI" id="CHEBI:30616"/>
        <dbReference type="ChEBI" id="CHEBI:33019"/>
        <dbReference type="ChEBI" id="CHEBI:58048"/>
        <dbReference type="ChEBI" id="CHEBI:58359"/>
        <dbReference type="ChEBI" id="CHEBI:456215"/>
        <dbReference type="EC" id="6.3.5.4"/>
    </reaction>
</comment>
<dbReference type="EC" id="6.3.5.4" evidence="2"/>
<gene>
    <name evidence="6" type="ORF">D6R50_00790</name>
</gene>
<organism evidence="6 7">
    <name type="scientific">Aeromonas veronii</name>
    <dbReference type="NCBI Taxonomy" id="654"/>
    <lineage>
        <taxon>Bacteria</taxon>
        <taxon>Pseudomonadati</taxon>
        <taxon>Pseudomonadota</taxon>
        <taxon>Gammaproteobacteria</taxon>
        <taxon>Aeromonadales</taxon>
        <taxon>Aeromonadaceae</taxon>
        <taxon>Aeromonas</taxon>
    </lineage>
</organism>
<dbReference type="GO" id="GO:0004066">
    <property type="term" value="F:asparagine synthase (glutamine-hydrolyzing) activity"/>
    <property type="evidence" value="ECO:0007669"/>
    <property type="project" value="UniProtKB-EC"/>
</dbReference>
<comment type="pathway">
    <text evidence="1">Amino-acid biosynthesis; L-asparagine biosynthesis; L-asparagine from L-aspartate (L-Gln route): step 1/1.</text>
</comment>
<dbReference type="Proteomes" id="UP000281725">
    <property type="component" value="Unassembled WGS sequence"/>
</dbReference>
<accession>A0A3A9J870</accession>
<dbReference type="InterPro" id="IPR029055">
    <property type="entry name" value="Ntn_hydrolases_N"/>
</dbReference>
<dbReference type="PANTHER" id="PTHR43284:SF1">
    <property type="entry name" value="ASPARAGINE SYNTHETASE"/>
    <property type="match status" value="1"/>
</dbReference>
<evidence type="ECO:0000259" key="5">
    <source>
        <dbReference type="Pfam" id="PF13537"/>
    </source>
</evidence>
<dbReference type="InterPro" id="IPR001962">
    <property type="entry name" value="Asn_synthase"/>
</dbReference>
<dbReference type="Pfam" id="PF00733">
    <property type="entry name" value="Asn_synthase"/>
    <property type="match status" value="1"/>
</dbReference>
<dbReference type="InterPro" id="IPR017932">
    <property type="entry name" value="GATase_2_dom"/>
</dbReference>
<feature type="domain" description="Glutamine amidotransferase type-2" evidence="5">
    <location>
        <begin position="59"/>
        <end position="155"/>
    </location>
</feature>
<evidence type="ECO:0000313" key="7">
    <source>
        <dbReference type="Proteomes" id="UP000281725"/>
    </source>
</evidence>
<dbReference type="Gene3D" id="3.60.20.10">
    <property type="entry name" value="Glutamine Phosphoribosylpyrophosphate, subunit 1, domain 1"/>
    <property type="match status" value="1"/>
</dbReference>
<dbReference type="GO" id="GO:0006529">
    <property type="term" value="P:asparagine biosynthetic process"/>
    <property type="evidence" value="ECO:0007669"/>
    <property type="project" value="InterPro"/>
</dbReference>
<dbReference type="InterPro" id="IPR051786">
    <property type="entry name" value="ASN_synthetase/amidase"/>
</dbReference>